<protein>
    <submittedName>
        <fullName evidence="2">Alpha/beta hydrolase</fullName>
    </submittedName>
</protein>
<organism evidence="2 3">
    <name type="scientific">Archangium minus</name>
    <dbReference type="NCBI Taxonomy" id="83450"/>
    <lineage>
        <taxon>Bacteria</taxon>
        <taxon>Pseudomonadati</taxon>
        <taxon>Myxococcota</taxon>
        <taxon>Myxococcia</taxon>
        <taxon>Myxococcales</taxon>
        <taxon>Cystobacterineae</taxon>
        <taxon>Archangiaceae</taxon>
        <taxon>Archangium</taxon>
    </lineage>
</organism>
<feature type="region of interest" description="Disordered" evidence="1">
    <location>
        <begin position="21"/>
        <end position="46"/>
    </location>
</feature>
<dbReference type="InterPro" id="IPR029058">
    <property type="entry name" value="AB_hydrolase_fold"/>
</dbReference>
<gene>
    <name evidence="2" type="ORF">F0U60_47870</name>
</gene>
<proteinExistence type="predicted"/>
<dbReference type="EMBL" id="CP043494">
    <property type="protein sequence ID" value="WNG50996.1"/>
    <property type="molecule type" value="Genomic_DNA"/>
</dbReference>
<reference evidence="2 3" key="1">
    <citation type="submission" date="2019-08" db="EMBL/GenBank/DDBJ databases">
        <title>Archangium and Cystobacter genomes.</title>
        <authorList>
            <person name="Chen I.-C.K."/>
            <person name="Wielgoss S."/>
        </authorList>
    </citation>
    <scope>NUCLEOTIDE SEQUENCE [LARGE SCALE GENOMIC DNA]</scope>
    <source>
        <strain evidence="2 3">Cbm 6</strain>
    </source>
</reference>
<sequence>MKRFIGKAAALALVGVVLHGCDGNDSPPEEQNPPPPEPEETRAQDSRTYTVNEAALPFSALADAPESDRWWGVLNGSGYRIEVPKNWNGMLVMYAHGYAGTGTTLNVTTPSIRRHLLANGYAWAASSYSRNSYDVRAGVEDTNALALAFTRIAAEKGRTLEAPKKLYIIGHSMGGHIAAAAVDEENLQTANNKVRYNGAVPMCGVLGDTELFNYFAAYQTAAQQLAGFPATSWPVTNWDQLQPEVRAALFTTFPTEVTPQGEKLKQTVKFLTGGERPMFDLGFGGPIAKGIQDTVWGTFGSDGTVDGILNKDLITTRDLQFQLDNDAAVSAEEQTFNASIYRVQGDPEANRLRRDGLRWIPKANARIGVPVVSIHTLGDLFVPFSMEQIYKRRADANGTSQWLVQRAIRGISHCDFTTAEQVAAFDAMVKWEQEGIKPQGDEVLDPAVVASPTYGCAFTNNTVTAEEGPALGQLRASLAAAYPCPAP</sequence>
<accession>A0ABY9X6H9</accession>
<keyword evidence="3" id="KW-1185">Reference proteome</keyword>
<name>A0ABY9X6H9_9BACT</name>
<dbReference type="RefSeq" id="WP_395810747.1">
    <property type="nucleotide sequence ID" value="NZ_CP043494.1"/>
</dbReference>
<evidence type="ECO:0000313" key="2">
    <source>
        <dbReference type="EMBL" id="WNG50996.1"/>
    </source>
</evidence>
<dbReference type="SUPFAM" id="SSF53474">
    <property type="entry name" value="alpha/beta-Hydrolases"/>
    <property type="match status" value="1"/>
</dbReference>
<dbReference type="GO" id="GO:0016787">
    <property type="term" value="F:hydrolase activity"/>
    <property type="evidence" value="ECO:0007669"/>
    <property type="project" value="UniProtKB-KW"/>
</dbReference>
<evidence type="ECO:0000256" key="1">
    <source>
        <dbReference type="SAM" id="MobiDB-lite"/>
    </source>
</evidence>
<dbReference type="Proteomes" id="UP001611383">
    <property type="component" value="Chromosome"/>
</dbReference>
<dbReference type="Gene3D" id="3.40.50.1820">
    <property type="entry name" value="alpha/beta hydrolase"/>
    <property type="match status" value="1"/>
</dbReference>
<keyword evidence="2" id="KW-0378">Hydrolase</keyword>
<evidence type="ECO:0000313" key="3">
    <source>
        <dbReference type="Proteomes" id="UP001611383"/>
    </source>
</evidence>